<name>A0A919Q8E5_9ACTN</name>
<evidence type="ECO:0000313" key="2">
    <source>
        <dbReference type="Proteomes" id="UP000640052"/>
    </source>
</evidence>
<dbReference type="InterPro" id="IPR006764">
    <property type="entry name" value="SAM_dep_MeTrfase_SAV2177_type"/>
</dbReference>
<protein>
    <recommendedName>
        <fullName evidence="3">Methyltransferase</fullName>
    </recommendedName>
</protein>
<proteinExistence type="predicted"/>
<dbReference type="SUPFAM" id="SSF53335">
    <property type="entry name" value="S-adenosyl-L-methionine-dependent methyltransferases"/>
    <property type="match status" value="1"/>
</dbReference>
<accession>A0A919Q8E5</accession>
<keyword evidence="2" id="KW-1185">Reference proteome</keyword>
<evidence type="ECO:0008006" key="3">
    <source>
        <dbReference type="Google" id="ProtNLM"/>
    </source>
</evidence>
<organism evidence="1 2">
    <name type="scientific">Acrocarpospora phusangensis</name>
    <dbReference type="NCBI Taxonomy" id="1070424"/>
    <lineage>
        <taxon>Bacteria</taxon>
        <taxon>Bacillati</taxon>
        <taxon>Actinomycetota</taxon>
        <taxon>Actinomycetes</taxon>
        <taxon>Streptosporangiales</taxon>
        <taxon>Streptosporangiaceae</taxon>
        <taxon>Acrocarpospora</taxon>
    </lineage>
</organism>
<dbReference type="AlphaFoldDB" id="A0A919Q8E5"/>
<dbReference type="EMBL" id="BOOA01000010">
    <property type="protein sequence ID" value="GIH23436.1"/>
    <property type="molecule type" value="Genomic_DNA"/>
</dbReference>
<dbReference type="Pfam" id="PF04672">
    <property type="entry name" value="Methyltransf_19"/>
    <property type="match status" value="1"/>
</dbReference>
<comment type="caution">
    <text evidence="1">The sequence shown here is derived from an EMBL/GenBank/DDBJ whole genome shotgun (WGS) entry which is preliminary data.</text>
</comment>
<dbReference type="InterPro" id="IPR029063">
    <property type="entry name" value="SAM-dependent_MTases_sf"/>
</dbReference>
<dbReference type="PIRSF" id="PIRSF017393">
    <property type="entry name" value="MTase_SAV2177"/>
    <property type="match status" value="1"/>
</dbReference>
<dbReference type="RefSeq" id="WP_204040251.1">
    <property type="nucleotide sequence ID" value="NZ_BOOA01000010.1"/>
</dbReference>
<reference evidence="1" key="1">
    <citation type="submission" date="2021-01" db="EMBL/GenBank/DDBJ databases">
        <title>Whole genome shotgun sequence of Acrocarpospora phusangensis NBRC 108782.</title>
        <authorList>
            <person name="Komaki H."/>
            <person name="Tamura T."/>
        </authorList>
    </citation>
    <scope>NUCLEOTIDE SEQUENCE</scope>
    <source>
        <strain evidence="1">NBRC 108782</strain>
    </source>
</reference>
<dbReference type="Proteomes" id="UP000640052">
    <property type="component" value="Unassembled WGS sequence"/>
</dbReference>
<sequence length="263" mass="28706">MGNEWIPPGIDNTKPHSARMYDYVLGGKDNYAVDREHADRMIQIVPDFPRLARANRAFMHRVVTLMAESGIKQFIDFGTGIPTSPNAHEVAREVVPDARVVYVDNDPIVSVYSGALLAASDKVTNILADIRSIDQLLTDPNLTRLIDFDEPVGALFIAVLHLVPYDDAKHIVAACRDRMAPGSMLAISQPSSEGDPDVVAKVRAANARSPIFAEIRSGEEIRATFGDLELLDPGVVELSQWRPHMESPRTDLVVLGGVAGKSS</sequence>
<dbReference type="Gene3D" id="3.40.50.150">
    <property type="entry name" value="Vaccinia Virus protein VP39"/>
    <property type="match status" value="1"/>
</dbReference>
<gene>
    <name evidence="1" type="ORF">Aph01nite_17460</name>
</gene>
<evidence type="ECO:0000313" key="1">
    <source>
        <dbReference type="EMBL" id="GIH23436.1"/>
    </source>
</evidence>